<protein>
    <recommendedName>
        <fullName evidence="3">B30.2/SPRY domain-containing protein</fullName>
    </recommendedName>
</protein>
<dbReference type="Gene3D" id="2.60.120.920">
    <property type="match status" value="1"/>
</dbReference>
<organism evidence="1 2">
    <name type="scientific">Heterodera schachtii</name>
    <name type="common">Sugarbeet cyst nematode worm</name>
    <name type="synonym">Tylenchus schachtii</name>
    <dbReference type="NCBI Taxonomy" id="97005"/>
    <lineage>
        <taxon>Eukaryota</taxon>
        <taxon>Metazoa</taxon>
        <taxon>Ecdysozoa</taxon>
        <taxon>Nematoda</taxon>
        <taxon>Chromadorea</taxon>
        <taxon>Rhabditida</taxon>
        <taxon>Tylenchina</taxon>
        <taxon>Tylenchomorpha</taxon>
        <taxon>Tylenchoidea</taxon>
        <taxon>Heteroderidae</taxon>
        <taxon>Heteroderinae</taxon>
        <taxon>Heterodera</taxon>
    </lineage>
</organism>
<dbReference type="SUPFAM" id="SSF49899">
    <property type="entry name" value="Concanavalin A-like lectins/glucanases"/>
    <property type="match status" value="1"/>
</dbReference>
<dbReference type="InterPro" id="IPR043136">
    <property type="entry name" value="B30.2/SPRY_sf"/>
</dbReference>
<dbReference type="EMBL" id="JBICCN010000458">
    <property type="protein sequence ID" value="KAL3067851.1"/>
    <property type="molecule type" value="Genomic_DNA"/>
</dbReference>
<dbReference type="Proteomes" id="UP001620645">
    <property type="component" value="Unassembled WGS sequence"/>
</dbReference>
<keyword evidence="2" id="KW-1185">Reference proteome</keyword>
<name>A0ABD2HP97_HETSC</name>
<evidence type="ECO:0000313" key="2">
    <source>
        <dbReference type="Proteomes" id="UP001620645"/>
    </source>
</evidence>
<reference evidence="1 2" key="1">
    <citation type="submission" date="2024-10" db="EMBL/GenBank/DDBJ databases">
        <authorList>
            <person name="Kim D."/>
        </authorList>
    </citation>
    <scope>NUCLEOTIDE SEQUENCE [LARGE SCALE GENOMIC DNA]</scope>
    <source>
        <strain evidence="1">Taebaek</strain>
    </source>
</reference>
<dbReference type="AlphaFoldDB" id="A0ABD2HP97"/>
<proteinExistence type="predicted"/>
<accession>A0ABD2HP97</accession>
<dbReference type="InterPro" id="IPR013320">
    <property type="entry name" value="ConA-like_dom_sf"/>
</dbReference>
<sequence length="184" mass="20988">MGPQKIAQGTLLFRLGYVKILSKGKHRENRYAIGDFHLSSDDYYYEVKVIGMHERERSVVSVGLWSGTTNASYAYYSNGTILGHNFYGSTGFPKFGHGYIIGCGLNLTTMIAIYTINGRLLYPIWSNVGTNENGRRFCKEIVTEAKLFFKNFIRLQKNFINLSKSALKFSRAENEQRKDLTNIE</sequence>
<evidence type="ECO:0000313" key="1">
    <source>
        <dbReference type="EMBL" id="KAL3067851.1"/>
    </source>
</evidence>
<gene>
    <name evidence="1" type="ORF">niasHS_016817</name>
</gene>
<comment type="caution">
    <text evidence="1">The sequence shown here is derived from an EMBL/GenBank/DDBJ whole genome shotgun (WGS) entry which is preliminary data.</text>
</comment>
<evidence type="ECO:0008006" key="3">
    <source>
        <dbReference type="Google" id="ProtNLM"/>
    </source>
</evidence>